<gene>
    <name evidence="10" type="ORF">CEUTPL_LOCUS3872</name>
</gene>
<organism evidence="10 11">
    <name type="scientific">Ceutorhynchus assimilis</name>
    <name type="common">cabbage seed weevil</name>
    <dbReference type="NCBI Taxonomy" id="467358"/>
    <lineage>
        <taxon>Eukaryota</taxon>
        <taxon>Metazoa</taxon>
        <taxon>Ecdysozoa</taxon>
        <taxon>Arthropoda</taxon>
        <taxon>Hexapoda</taxon>
        <taxon>Insecta</taxon>
        <taxon>Pterygota</taxon>
        <taxon>Neoptera</taxon>
        <taxon>Endopterygota</taxon>
        <taxon>Coleoptera</taxon>
        <taxon>Polyphaga</taxon>
        <taxon>Cucujiformia</taxon>
        <taxon>Curculionidae</taxon>
        <taxon>Ceutorhynchinae</taxon>
        <taxon>Ceutorhynchus</taxon>
    </lineage>
</organism>
<feature type="signal peptide" evidence="9">
    <location>
        <begin position="1"/>
        <end position="23"/>
    </location>
</feature>
<dbReference type="GO" id="GO:0032222">
    <property type="term" value="P:regulation of synaptic transmission, cholinergic"/>
    <property type="evidence" value="ECO:0007669"/>
    <property type="project" value="InterPro"/>
</dbReference>
<dbReference type="Proteomes" id="UP001152799">
    <property type="component" value="Chromosome 13"/>
</dbReference>
<keyword evidence="11" id="KW-1185">Reference proteome</keyword>
<evidence type="ECO:0000256" key="4">
    <source>
        <dbReference type="ARBA" id="ARBA00022729"/>
    </source>
</evidence>
<keyword evidence="3" id="KW-0812">Transmembrane</keyword>
<evidence type="ECO:0008006" key="12">
    <source>
        <dbReference type="Google" id="ProtNLM"/>
    </source>
</evidence>
<dbReference type="InterPro" id="IPR031424">
    <property type="entry name" value="QVR-like"/>
</dbReference>
<dbReference type="AlphaFoldDB" id="A0A9N9MI29"/>
<reference evidence="10" key="1">
    <citation type="submission" date="2022-01" db="EMBL/GenBank/DDBJ databases">
        <authorList>
            <person name="King R."/>
        </authorList>
    </citation>
    <scope>NUCLEOTIDE SEQUENCE</scope>
</reference>
<keyword evidence="2" id="KW-0336">GPI-anchor</keyword>
<dbReference type="PANTHER" id="PTHR33562">
    <property type="entry name" value="ATILLA, ISOFORM B-RELATED-RELATED"/>
    <property type="match status" value="1"/>
</dbReference>
<dbReference type="InterPro" id="IPR050975">
    <property type="entry name" value="Sleep_regulator"/>
</dbReference>
<feature type="chain" id="PRO_5040301425" description="Protein sleepless" evidence="9">
    <location>
        <begin position="24"/>
        <end position="166"/>
    </location>
</feature>
<accession>A0A9N9MI29</accession>
<evidence type="ECO:0000256" key="9">
    <source>
        <dbReference type="SAM" id="SignalP"/>
    </source>
</evidence>
<dbReference type="PANTHER" id="PTHR33562:SF29">
    <property type="entry name" value="PROTEIN SLEEPLESS"/>
    <property type="match status" value="1"/>
</dbReference>
<dbReference type="EMBL" id="OU892289">
    <property type="protein sequence ID" value="CAG9763202.1"/>
    <property type="molecule type" value="Genomic_DNA"/>
</dbReference>
<evidence type="ECO:0000313" key="10">
    <source>
        <dbReference type="EMBL" id="CAG9763202.1"/>
    </source>
</evidence>
<keyword evidence="8" id="KW-0449">Lipoprotein</keyword>
<proteinExistence type="predicted"/>
<evidence type="ECO:0000256" key="3">
    <source>
        <dbReference type="ARBA" id="ARBA00022692"/>
    </source>
</evidence>
<dbReference type="GO" id="GO:0030431">
    <property type="term" value="P:sleep"/>
    <property type="evidence" value="ECO:0007669"/>
    <property type="project" value="InterPro"/>
</dbReference>
<evidence type="ECO:0000256" key="6">
    <source>
        <dbReference type="ARBA" id="ARBA00023136"/>
    </source>
</evidence>
<dbReference type="GO" id="GO:0098552">
    <property type="term" value="C:side of membrane"/>
    <property type="evidence" value="ECO:0007669"/>
    <property type="project" value="UniProtKB-KW"/>
</dbReference>
<dbReference type="OrthoDB" id="6582325at2759"/>
<evidence type="ECO:0000256" key="8">
    <source>
        <dbReference type="ARBA" id="ARBA00023288"/>
    </source>
</evidence>
<evidence type="ECO:0000256" key="2">
    <source>
        <dbReference type="ARBA" id="ARBA00022622"/>
    </source>
</evidence>
<keyword evidence="6" id="KW-0472">Membrane</keyword>
<dbReference type="Pfam" id="PF17064">
    <property type="entry name" value="QVR"/>
    <property type="match status" value="1"/>
</dbReference>
<evidence type="ECO:0000256" key="7">
    <source>
        <dbReference type="ARBA" id="ARBA00023180"/>
    </source>
</evidence>
<name>A0A9N9MI29_9CUCU</name>
<evidence type="ECO:0000313" key="11">
    <source>
        <dbReference type="Proteomes" id="UP001152799"/>
    </source>
</evidence>
<keyword evidence="5" id="KW-1133">Transmembrane helix</keyword>
<evidence type="ECO:0000256" key="5">
    <source>
        <dbReference type="ARBA" id="ARBA00022989"/>
    </source>
</evidence>
<evidence type="ECO:0000256" key="1">
    <source>
        <dbReference type="ARBA" id="ARBA00004589"/>
    </source>
</evidence>
<comment type="subcellular location">
    <subcellularLocation>
        <location evidence="1">Membrane</location>
        <topology evidence="1">Lipid-anchor</topology>
        <topology evidence="1">GPI-anchor</topology>
    </subcellularLocation>
</comment>
<keyword evidence="4 9" id="KW-0732">Signal</keyword>
<sequence>MLSTTGSLVLMVMMVIGWKPGETRDVRCYLCSTRDNETACRYPESYDMPLAKCDRTALEKTQELAKKIDPSYDKIFEVDTEAMARHIDLDCLKVVTRLGNKKYIIRGCQLAEQISLDICHKMKRADTNFLKKEHCSRCSSDRCNPASNLYVDQLLLILFLCVALMH</sequence>
<keyword evidence="7" id="KW-0325">Glycoprotein</keyword>
<protein>
    <recommendedName>
        <fullName evidence="12">Protein sleepless</fullName>
    </recommendedName>
</protein>